<comment type="caution">
    <text evidence="1">The sequence shown here is derived from an EMBL/GenBank/DDBJ whole genome shotgun (WGS) entry which is preliminary data.</text>
</comment>
<sequence>MDRSQALIQESEDNGSNRSNLNVLPDNSIISKPLKSDLEYNAEQLKSEGVLEDTAKSHSELEHLITQPNAGSSNSLDRIDSQHEVFQFMNNEVADVTSTIPQQHLTPPIFAETHNSDEFEQFEDDMYLGSSENLGEDQLHIVQHPDDGEESDYMVRSINTNSGSEHSLNMGDDSSVTIITEDDVHTPPSPSQGSVASIESSPIGDASGSYVFADPSPSASLHEGTEAEGSTLYSSGDSQSQILAPSINNDEYEEDDDRIRLTPIISRGDSGDVPPSPTISSISGQSERAPSLLHSNIIPDILLRHPQINRNNNNLDLSALTFIHQQMLIPFFHGFSWAFGMHLYRYLRYGFSFRELWWSLFAGITGRNGSNA</sequence>
<evidence type="ECO:0000313" key="2">
    <source>
        <dbReference type="Proteomes" id="UP000789525"/>
    </source>
</evidence>
<dbReference type="Proteomes" id="UP000789525">
    <property type="component" value="Unassembled WGS sequence"/>
</dbReference>
<gene>
    <name evidence="1" type="ORF">ACOLOM_LOCUS6921</name>
</gene>
<organism evidence="1 2">
    <name type="scientific">Acaulospora colombiana</name>
    <dbReference type="NCBI Taxonomy" id="27376"/>
    <lineage>
        <taxon>Eukaryota</taxon>
        <taxon>Fungi</taxon>
        <taxon>Fungi incertae sedis</taxon>
        <taxon>Mucoromycota</taxon>
        <taxon>Glomeromycotina</taxon>
        <taxon>Glomeromycetes</taxon>
        <taxon>Diversisporales</taxon>
        <taxon>Acaulosporaceae</taxon>
        <taxon>Acaulospora</taxon>
    </lineage>
</organism>
<name>A0ACA9MTM5_9GLOM</name>
<reference evidence="1" key="1">
    <citation type="submission" date="2021-06" db="EMBL/GenBank/DDBJ databases">
        <authorList>
            <person name="Kallberg Y."/>
            <person name="Tangrot J."/>
            <person name="Rosling A."/>
        </authorList>
    </citation>
    <scope>NUCLEOTIDE SEQUENCE</scope>
    <source>
        <strain evidence="1">CL356</strain>
    </source>
</reference>
<protein>
    <submittedName>
        <fullName evidence="1">11617_t:CDS:1</fullName>
    </submittedName>
</protein>
<accession>A0ACA9MTM5</accession>
<evidence type="ECO:0000313" key="1">
    <source>
        <dbReference type="EMBL" id="CAG8607986.1"/>
    </source>
</evidence>
<keyword evidence="2" id="KW-1185">Reference proteome</keyword>
<dbReference type="EMBL" id="CAJVPT010014865">
    <property type="protein sequence ID" value="CAG8607986.1"/>
    <property type="molecule type" value="Genomic_DNA"/>
</dbReference>
<proteinExistence type="predicted"/>